<name>A0A5B7CQ09_PORTR</name>
<reference evidence="2 3" key="1">
    <citation type="submission" date="2019-05" db="EMBL/GenBank/DDBJ databases">
        <title>Another draft genome of Portunus trituberculatus and its Hox gene families provides insights of decapod evolution.</title>
        <authorList>
            <person name="Jeong J.-H."/>
            <person name="Song I."/>
            <person name="Kim S."/>
            <person name="Choi T."/>
            <person name="Kim D."/>
            <person name="Ryu S."/>
            <person name="Kim W."/>
        </authorList>
    </citation>
    <scope>NUCLEOTIDE SEQUENCE [LARGE SCALE GENOMIC DNA]</scope>
    <source>
        <tissue evidence="2">Muscle</tissue>
    </source>
</reference>
<feature type="transmembrane region" description="Helical" evidence="1">
    <location>
        <begin position="20"/>
        <end position="42"/>
    </location>
</feature>
<keyword evidence="1" id="KW-1133">Transmembrane helix</keyword>
<protein>
    <submittedName>
        <fullName evidence="2">Uncharacterized protein</fullName>
    </submittedName>
</protein>
<keyword evidence="3" id="KW-1185">Reference proteome</keyword>
<proteinExistence type="predicted"/>
<evidence type="ECO:0000256" key="1">
    <source>
        <dbReference type="SAM" id="Phobius"/>
    </source>
</evidence>
<dbReference type="Proteomes" id="UP000324222">
    <property type="component" value="Unassembled WGS sequence"/>
</dbReference>
<comment type="caution">
    <text evidence="2">The sequence shown here is derived from an EMBL/GenBank/DDBJ whole genome shotgun (WGS) entry which is preliminary data.</text>
</comment>
<keyword evidence="1" id="KW-0812">Transmembrane</keyword>
<evidence type="ECO:0000313" key="2">
    <source>
        <dbReference type="EMBL" id="MPC10744.1"/>
    </source>
</evidence>
<sequence>MWPSSLTGAGWTERKELAVSGAGVLLGRLAVLGVGMLGVLAVSYGGDARSVASPGTEDAEGAVAHAHQISLWLVRY</sequence>
<gene>
    <name evidence="2" type="ORF">E2C01_003384</name>
</gene>
<organism evidence="2 3">
    <name type="scientific">Portunus trituberculatus</name>
    <name type="common">Swimming crab</name>
    <name type="synonym">Neptunus trituberculatus</name>
    <dbReference type="NCBI Taxonomy" id="210409"/>
    <lineage>
        <taxon>Eukaryota</taxon>
        <taxon>Metazoa</taxon>
        <taxon>Ecdysozoa</taxon>
        <taxon>Arthropoda</taxon>
        <taxon>Crustacea</taxon>
        <taxon>Multicrustacea</taxon>
        <taxon>Malacostraca</taxon>
        <taxon>Eumalacostraca</taxon>
        <taxon>Eucarida</taxon>
        <taxon>Decapoda</taxon>
        <taxon>Pleocyemata</taxon>
        <taxon>Brachyura</taxon>
        <taxon>Eubrachyura</taxon>
        <taxon>Portunoidea</taxon>
        <taxon>Portunidae</taxon>
        <taxon>Portuninae</taxon>
        <taxon>Portunus</taxon>
    </lineage>
</organism>
<dbReference type="EMBL" id="VSRR010000128">
    <property type="protein sequence ID" value="MPC10744.1"/>
    <property type="molecule type" value="Genomic_DNA"/>
</dbReference>
<evidence type="ECO:0000313" key="3">
    <source>
        <dbReference type="Proteomes" id="UP000324222"/>
    </source>
</evidence>
<keyword evidence="1" id="KW-0472">Membrane</keyword>
<accession>A0A5B7CQ09</accession>
<dbReference type="AlphaFoldDB" id="A0A5B7CQ09"/>